<evidence type="ECO:0000256" key="3">
    <source>
        <dbReference type="SAM" id="SignalP"/>
    </source>
</evidence>
<evidence type="ECO:0000259" key="5">
    <source>
        <dbReference type="Pfam" id="PF10531"/>
    </source>
</evidence>
<name>A0A9X1YKP9_9BURK</name>
<organism evidence="6 7">
    <name type="scientific">Scleromatobacter humisilvae</name>
    <dbReference type="NCBI Taxonomy" id="2897159"/>
    <lineage>
        <taxon>Bacteria</taxon>
        <taxon>Pseudomonadati</taxon>
        <taxon>Pseudomonadota</taxon>
        <taxon>Betaproteobacteria</taxon>
        <taxon>Burkholderiales</taxon>
        <taxon>Sphaerotilaceae</taxon>
        <taxon>Scleromatobacter</taxon>
    </lineage>
</organism>
<feature type="domain" description="Soluble ligand binding" evidence="5">
    <location>
        <begin position="232"/>
        <end position="284"/>
    </location>
</feature>
<dbReference type="Pfam" id="PF10531">
    <property type="entry name" value="SLBB"/>
    <property type="match status" value="4"/>
</dbReference>
<dbReference type="PANTHER" id="PTHR33619:SF3">
    <property type="entry name" value="POLYSACCHARIDE EXPORT PROTEIN GFCE-RELATED"/>
    <property type="match status" value="1"/>
</dbReference>
<keyword evidence="7" id="KW-1185">Reference proteome</keyword>
<proteinExistence type="predicted"/>
<feature type="region of interest" description="Disordered" evidence="2">
    <location>
        <begin position="81"/>
        <end position="100"/>
    </location>
</feature>
<feature type="compositionally biased region" description="Polar residues" evidence="2">
    <location>
        <begin position="41"/>
        <end position="62"/>
    </location>
</feature>
<gene>
    <name evidence="6" type="ORF">LPC04_21770</name>
</gene>
<reference evidence="6" key="1">
    <citation type="submission" date="2021-11" db="EMBL/GenBank/DDBJ databases">
        <title>BS-T2-15 a new species belonging to the Comamonadaceae family isolated from the soil of a French oak forest.</title>
        <authorList>
            <person name="Mieszkin S."/>
            <person name="Alain K."/>
        </authorList>
    </citation>
    <scope>NUCLEOTIDE SEQUENCE</scope>
    <source>
        <strain evidence="6">BS-T2-15</strain>
    </source>
</reference>
<feature type="chain" id="PRO_5040999090" evidence="3">
    <location>
        <begin position="41"/>
        <end position="655"/>
    </location>
</feature>
<evidence type="ECO:0000256" key="1">
    <source>
        <dbReference type="ARBA" id="ARBA00022729"/>
    </source>
</evidence>
<evidence type="ECO:0000313" key="7">
    <source>
        <dbReference type="Proteomes" id="UP001139353"/>
    </source>
</evidence>
<dbReference type="EMBL" id="JAJLJH010000008">
    <property type="protein sequence ID" value="MCK9688344.1"/>
    <property type="molecule type" value="Genomic_DNA"/>
</dbReference>
<protein>
    <submittedName>
        <fullName evidence="6">SLBB domain-containing protein</fullName>
    </submittedName>
</protein>
<dbReference type="PROSITE" id="PS51257">
    <property type="entry name" value="PROKAR_LIPOPROTEIN"/>
    <property type="match status" value="1"/>
</dbReference>
<feature type="domain" description="Soluble ligand binding" evidence="5">
    <location>
        <begin position="543"/>
        <end position="591"/>
    </location>
</feature>
<dbReference type="Pfam" id="PF02563">
    <property type="entry name" value="Poly_export"/>
    <property type="match status" value="1"/>
</dbReference>
<feature type="signal peptide" evidence="3">
    <location>
        <begin position="1"/>
        <end position="40"/>
    </location>
</feature>
<dbReference type="Proteomes" id="UP001139353">
    <property type="component" value="Unassembled WGS sequence"/>
</dbReference>
<dbReference type="RefSeq" id="WP_275684386.1">
    <property type="nucleotide sequence ID" value="NZ_JAJLJH010000008.1"/>
</dbReference>
<feature type="domain" description="Soluble ligand binding" evidence="5">
    <location>
        <begin position="316"/>
        <end position="371"/>
    </location>
</feature>
<feature type="domain" description="Polysaccharide export protein N-terminal" evidence="4">
    <location>
        <begin position="152"/>
        <end position="224"/>
    </location>
</feature>
<evidence type="ECO:0000259" key="4">
    <source>
        <dbReference type="Pfam" id="PF02563"/>
    </source>
</evidence>
<dbReference type="Gene3D" id="3.10.560.10">
    <property type="entry name" value="Outer membrane lipoprotein wza domain like"/>
    <property type="match status" value="4"/>
</dbReference>
<sequence length="655" mass="69473">MSMTRFMAAAPLPQRRFGALLVSSICLAVAIGACPTAAQAQFSGNTSNDVTSPSSTDVSRVNNPAPAATDSPDAVQRLRQPAPATYGPRDGQPEPRLVLPAEPYKPGEFEQYVQQLVVAQGSGTPQDVRRFGANLVTDDAIASATQDPLPSVPGDYIIRPGDEIALTIWGTVDADLRLTVDRAGRISVPRVGTISVAGLRNADLADAISRRTAQTFKNFQLTATLGQVRAIRVFVSGYVQRPGSVTVNGLSSVLHALMRAGGPSVAGSFRDIHLRRAGHEVAVFDLYDLLLKGDRNTDQLVQPDDIIFVGPVGTQVAVLGSVNQQAIYELKPGQTLDDVLAMAGGFSAVADRTRVAVERLADRTNGHVAQFALPAQGGTVLGTGDVIRAFSTVTSTLSLGSQNERIHVDGEVMHPGDYILPPGSRVADALRAAGGMTAAAYPYGTELTRDSVRQTQQANYDRALRDLETDMSRTQASQRATSAEELNAQSASATANNRLLERLRQVRPTGRVVLQMPPDATSLPDLPLENGDSISIPPRGSSVGVFGSVFNTGSFVFEPGHTTTQYLALAGGPTRGADKNSIFMIRANGSVVSAQQGASFWRSGNSLAETVVEPGDTLFVPEQLNKSTFVQDAKDWTQILYQFGLGLAGIKTLGL</sequence>
<feature type="domain" description="Soluble ligand binding" evidence="5">
    <location>
        <begin position="406"/>
        <end position="441"/>
    </location>
</feature>
<dbReference type="AlphaFoldDB" id="A0A9X1YKP9"/>
<dbReference type="InterPro" id="IPR019554">
    <property type="entry name" value="Soluble_ligand-bd"/>
</dbReference>
<feature type="region of interest" description="Disordered" evidence="2">
    <location>
        <begin position="41"/>
        <end position="76"/>
    </location>
</feature>
<dbReference type="GO" id="GO:0015159">
    <property type="term" value="F:polysaccharide transmembrane transporter activity"/>
    <property type="evidence" value="ECO:0007669"/>
    <property type="project" value="InterPro"/>
</dbReference>
<dbReference type="PANTHER" id="PTHR33619">
    <property type="entry name" value="POLYSACCHARIDE EXPORT PROTEIN GFCE-RELATED"/>
    <property type="match status" value="1"/>
</dbReference>
<evidence type="ECO:0000313" key="6">
    <source>
        <dbReference type="EMBL" id="MCK9688344.1"/>
    </source>
</evidence>
<comment type="caution">
    <text evidence="6">The sequence shown here is derived from an EMBL/GenBank/DDBJ whole genome shotgun (WGS) entry which is preliminary data.</text>
</comment>
<evidence type="ECO:0000256" key="2">
    <source>
        <dbReference type="SAM" id="MobiDB-lite"/>
    </source>
</evidence>
<dbReference type="InterPro" id="IPR049712">
    <property type="entry name" value="Poly_export"/>
</dbReference>
<accession>A0A9X1YKP9</accession>
<dbReference type="InterPro" id="IPR003715">
    <property type="entry name" value="Poly_export_N"/>
</dbReference>
<keyword evidence="1 3" id="KW-0732">Signal</keyword>